<name>A0ABV0QS23_9TELE</name>
<reference evidence="1 2" key="1">
    <citation type="submission" date="2021-06" db="EMBL/GenBank/DDBJ databases">
        <authorList>
            <person name="Palmer J.M."/>
        </authorList>
    </citation>
    <scope>NUCLEOTIDE SEQUENCE [LARGE SCALE GENOMIC DNA]</scope>
    <source>
        <strain evidence="1 2">XC_2019</strain>
        <tissue evidence="1">Muscle</tissue>
    </source>
</reference>
<comment type="caution">
    <text evidence="1">The sequence shown here is derived from an EMBL/GenBank/DDBJ whole genome shotgun (WGS) entry which is preliminary data.</text>
</comment>
<gene>
    <name evidence="1" type="ORF">XENOCAPTIV_015772</name>
</gene>
<evidence type="ECO:0000313" key="1">
    <source>
        <dbReference type="EMBL" id="MEQ2198634.1"/>
    </source>
</evidence>
<accession>A0ABV0QS23</accession>
<sequence>MRGSAHTPNCPSSQIFSEASNHLRRNIWFYKSGYLYSSCRFGLIPTGKSPSTPPSPTHHEMDVSLPFLRRPGGLNADEGTQPFDSGVLEKRWIHKLQDDCSRVLDLGPPGSHKAWIHLDQNVQAPFRVLLLEMSSGPGGGPSLNDVQGEPP</sequence>
<proteinExistence type="predicted"/>
<keyword evidence="2" id="KW-1185">Reference proteome</keyword>
<dbReference type="EMBL" id="JAHRIN010020073">
    <property type="protein sequence ID" value="MEQ2198634.1"/>
    <property type="molecule type" value="Genomic_DNA"/>
</dbReference>
<evidence type="ECO:0000313" key="2">
    <source>
        <dbReference type="Proteomes" id="UP001434883"/>
    </source>
</evidence>
<organism evidence="1 2">
    <name type="scientific">Xenoophorus captivus</name>
    <dbReference type="NCBI Taxonomy" id="1517983"/>
    <lineage>
        <taxon>Eukaryota</taxon>
        <taxon>Metazoa</taxon>
        <taxon>Chordata</taxon>
        <taxon>Craniata</taxon>
        <taxon>Vertebrata</taxon>
        <taxon>Euteleostomi</taxon>
        <taxon>Actinopterygii</taxon>
        <taxon>Neopterygii</taxon>
        <taxon>Teleostei</taxon>
        <taxon>Neoteleostei</taxon>
        <taxon>Acanthomorphata</taxon>
        <taxon>Ovalentaria</taxon>
        <taxon>Atherinomorphae</taxon>
        <taxon>Cyprinodontiformes</taxon>
        <taxon>Goodeidae</taxon>
        <taxon>Xenoophorus</taxon>
    </lineage>
</organism>
<protein>
    <submittedName>
        <fullName evidence="1">Uncharacterized protein</fullName>
    </submittedName>
</protein>
<dbReference type="Proteomes" id="UP001434883">
    <property type="component" value="Unassembled WGS sequence"/>
</dbReference>